<dbReference type="Pfam" id="PF07980">
    <property type="entry name" value="SusD_RagB"/>
    <property type="match status" value="1"/>
</dbReference>
<comment type="similarity">
    <text evidence="2">Belongs to the SusD family.</text>
</comment>
<dbReference type="Gene3D" id="1.25.40.390">
    <property type="match status" value="1"/>
</dbReference>
<dbReference type="InterPro" id="IPR012944">
    <property type="entry name" value="SusD_RagB_dom"/>
</dbReference>
<keyword evidence="5" id="KW-0998">Cell outer membrane</keyword>
<keyword evidence="4" id="KW-0472">Membrane</keyword>
<gene>
    <name evidence="8" type="ORF">DCC81_10430</name>
</gene>
<dbReference type="GO" id="GO:0009279">
    <property type="term" value="C:cell outer membrane"/>
    <property type="evidence" value="ECO:0007669"/>
    <property type="project" value="UniProtKB-SubCell"/>
</dbReference>
<evidence type="ECO:0000256" key="3">
    <source>
        <dbReference type="ARBA" id="ARBA00022729"/>
    </source>
</evidence>
<feature type="domain" description="RagB/SusD" evidence="7">
    <location>
        <begin position="298"/>
        <end position="588"/>
    </location>
</feature>
<evidence type="ECO:0000256" key="5">
    <source>
        <dbReference type="ARBA" id="ARBA00023237"/>
    </source>
</evidence>
<feature type="signal peptide" evidence="6">
    <location>
        <begin position="1"/>
        <end position="22"/>
    </location>
</feature>
<dbReference type="SUPFAM" id="SSF48452">
    <property type="entry name" value="TPR-like"/>
    <property type="match status" value="1"/>
</dbReference>
<dbReference type="InterPro" id="IPR041662">
    <property type="entry name" value="SusD-like_2"/>
</dbReference>
<proteinExistence type="inferred from homology"/>
<dbReference type="PROSITE" id="PS51257">
    <property type="entry name" value="PROKAR_LIPOPROTEIN"/>
    <property type="match status" value="1"/>
</dbReference>
<protein>
    <submittedName>
        <fullName evidence="8">RagB/SusD family nutrient uptake outer membrane protein</fullName>
    </submittedName>
</protein>
<dbReference type="OrthoDB" id="5694214at2"/>
<dbReference type="InterPro" id="IPR011990">
    <property type="entry name" value="TPR-like_helical_dom_sf"/>
</dbReference>
<evidence type="ECO:0000256" key="1">
    <source>
        <dbReference type="ARBA" id="ARBA00004442"/>
    </source>
</evidence>
<organism evidence="8 9">
    <name type="scientific">Chitinophaga parva</name>
    <dbReference type="NCBI Taxonomy" id="2169414"/>
    <lineage>
        <taxon>Bacteria</taxon>
        <taxon>Pseudomonadati</taxon>
        <taxon>Bacteroidota</taxon>
        <taxon>Chitinophagia</taxon>
        <taxon>Chitinophagales</taxon>
        <taxon>Chitinophagaceae</taxon>
        <taxon>Chitinophaga</taxon>
    </lineage>
</organism>
<name>A0A2T7BEN2_9BACT</name>
<dbReference type="RefSeq" id="WP_108686590.1">
    <property type="nucleotide sequence ID" value="NZ_QCYK01000002.1"/>
</dbReference>
<dbReference type="Pfam" id="PF12771">
    <property type="entry name" value="SusD-like_2"/>
    <property type="match status" value="1"/>
</dbReference>
<dbReference type="Proteomes" id="UP000244450">
    <property type="component" value="Unassembled WGS sequence"/>
</dbReference>
<evidence type="ECO:0000256" key="2">
    <source>
        <dbReference type="ARBA" id="ARBA00006275"/>
    </source>
</evidence>
<accession>A0A2T7BEN2</accession>
<feature type="chain" id="PRO_5015537305" evidence="6">
    <location>
        <begin position="23"/>
        <end position="590"/>
    </location>
</feature>
<evidence type="ECO:0000256" key="6">
    <source>
        <dbReference type="SAM" id="SignalP"/>
    </source>
</evidence>
<evidence type="ECO:0000256" key="4">
    <source>
        <dbReference type="ARBA" id="ARBA00023136"/>
    </source>
</evidence>
<evidence type="ECO:0000313" key="9">
    <source>
        <dbReference type="Proteomes" id="UP000244450"/>
    </source>
</evidence>
<dbReference type="AlphaFoldDB" id="A0A2T7BEN2"/>
<dbReference type="EMBL" id="QCYK01000002">
    <property type="protein sequence ID" value="PUZ24749.1"/>
    <property type="molecule type" value="Genomic_DNA"/>
</dbReference>
<reference evidence="8 9" key="1">
    <citation type="submission" date="2018-04" db="EMBL/GenBank/DDBJ databases">
        <title>Chitinophaga fuyangensis sp. nov., isolated from soil in a chemical factory.</title>
        <authorList>
            <person name="Chen K."/>
        </authorList>
    </citation>
    <scope>NUCLEOTIDE SEQUENCE [LARGE SCALE GENOMIC DNA]</scope>
    <source>
        <strain evidence="8 9">LY-1</strain>
    </source>
</reference>
<comment type="caution">
    <text evidence="8">The sequence shown here is derived from an EMBL/GenBank/DDBJ whole genome shotgun (WGS) entry which is preliminary data.</text>
</comment>
<keyword evidence="3 6" id="KW-0732">Signal</keyword>
<comment type="subcellular location">
    <subcellularLocation>
        <location evidence="1">Cell outer membrane</location>
    </subcellularLocation>
</comment>
<keyword evidence="9" id="KW-1185">Reference proteome</keyword>
<sequence>MKHQLKIAAGLVLLLCSCSKFLDRQPLSAISPANGFNTENELQLYVHSFYDPMFPNADNDNNGFTSLYNEDIDNMVKNSVADNVYGTRTVPNSAADGNWKWTNLRNINYFLANYTRGGIDTSIANKYAGQAHFFRAYFYTNMVQRFGDVPWYSTYLDISDTTQMTRPRDPRTLVMDSVLVDIDYAIAHLPATKDPGEVTKYTALALKARLCLFEGTFRKYHREFNLPDADRFLSQAADAAQTLMNLNVYKIYRTTAAVSYRDLFASLTPVTDEVILYRQYSNSLQKFHNVNYYTLTPSYGKPGMEKRLVNSYLMKDGSRFTDKPGYATMQFYDECQNRDPRLAQTIRTPGYKRINSTLTVPPMYNGTMTGYQIVKYVTSTADDAYTRNYNPLSIFRYGEVLLVYAEAKAELGTLTQDDVNKSIKLLRDRVDMPNLDLAAANANPDPYLASQYTNVTGANKGVILEIRRERRIELVMEGFRWNDLMRWKEGHLLTDVFKGAYFPGTGNYDLDGDGKVDLVIYTGTQPSGSGPQYLKLGTDIVLENGESGGNITVNANIPKKFREDRDYLYPIPTQELLLNQNLKQNPNWNQ</sequence>
<evidence type="ECO:0000313" key="8">
    <source>
        <dbReference type="EMBL" id="PUZ24749.1"/>
    </source>
</evidence>
<evidence type="ECO:0000259" key="7">
    <source>
        <dbReference type="Pfam" id="PF07980"/>
    </source>
</evidence>